<evidence type="ECO:0000256" key="9">
    <source>
        <dbReference type="RuleBase" id="RU369079"/>
    </source>
</evidence>
<dbReference type="InterPro" id="IPR007387">
    <property type="entry name" value="TRAP_DctQ"/>
</dbReference>
<evidence type="ECO:0000256" key="6">
    <source>
        <dbReference type="ARBA" id="ARBA00022989"/>
    </source>
</evidence>
<dbReference type="PANTHER" id="PTHR35011:SF2">
    <property type="entry name" value="2,3-DIKETO-L-GULONATE TRAP TRANSPORTER SMALL PERMEASE PROTEIN YIAM"/>
    <property type="match status" value="1"/>
</dbReference>
<comment type="caution">
    <text evidence="11">The sequence shown here is derived from an EMBL/GenBank/DDBJ whole genome shotgun (WGS) entry which is preliminary data.</text>
</comment>
<evidence type="ECO:0000256" key="3">
    <source>
        <dbReference type="ARBA" id="ARBA00022475"/>
    </source>
</evidence>
<accession>A0ABT0PGQ0</accession>
<dbReference type="PANTHER" id="PTHR35011">
    <property type="entry name" value="2,3-DIKETO-L-GULONATE TRAP TRANSPORTER SMALL PERMEASE PROTEIN YIAM"/>
    <property type="match status" value="1"/>
</dbReference>
<evidence type="ECO:0000256" key="7">
    <source>
        <dbReference type="ARBA" id="ARBA00023136"/>
    </source>
</evidence>
<name>A0ABT0PGQ0_9GAMM</name>
<proteinExistence type="inferred from homology"/>
<dbReference type="Pfam" id="PF04290">
    <property type="entry name" value="DctQ"/>
    <property type="match status" value="1"/>
</dbReference>
<gene>
    <name evidence="11" type="ORF">M3P05_10890</name>
</gene>
<keyword evidence="2 9" id="KW-0813">Transport</keyword>
<protein>
    <recommendedName>
        <fullName evidence="9">TRAP transporter small permease protein</fullName>
    </recommendedName>
</protein>
<keyword evidence="7 9" id="KW-0472">Membrane</keyword>
<keyword evidence="4 9" id="KW-0997">Cell inner membrane</keyword>
<feature type="transmembrane region" description="Helical" evidence="9">
    <location>
        <begin position="86"/>
        <end position="113"/>
    </location>
</feature>
<sequence>MTTAIRQLLDKSLSLMIIACMASLVLIVLWQVFSRFILSNPSTATDEIACFLMVCIALLGGAYTAGQHRHLVIDILIEKLPRSFRLAVDIFCQLMIAAFALTVMIAGGGWFAASALNMGQISPATGVYVGCLYCVIPLSGLFLLLYSLLTCCDLIFSQTGEKN</sequence>
<evidence type="ECO:0000256" key="8">
    <source>
        <dbReference type="ARBA" id="ARBA00038436"/>
    </source>
</evidence>
<evidence type="ECO:0000256" key="2">
    <source>
        <dbReference type="ARBA" id="ARBA00022448"/>
    </source>
</evidence>
<organism evidence="11 12">
    <name type="scientific">Parendozoicomonas callyspongiae</name>
    <dbReference type="NCBI Taxonomy" id="2942213"/>
    <lineage>
        <taxon>Bacteria</taxon>
        <taxon>Pseudomonadati</taxon>
        <taxon>Pseudomonadota</taxon>
        <taxon>Gammaproteobacteria</taxon>
        <taxon>Oceanospirillales</taxon>
        <taxon>Endozoicomonadaceae</taxon>
        <taxon>Parendozoicomonas</taxon>
    </lineage>
</organism>
<dbReference type="RefSeq" id="WP_249699640.1">
    <property type="nucleotide sequence ID" value="NZ_JAMFLX010000013.1"/>
</dbReference>
<reference evidence="11 12" key="1">
    <citation type="submission" date="2022-05" db="EMBL/GenBank/DDBJ databases">
        <authorList>
            <person name="Park J.-S."/>
        </authorList>
    </citation>
    <scope>NUCLEOTIDE SEQUENCE [LARGE SCALE GENOMIC DNA]</scope>
    <source>
        <strain evidence="11 12">2012CJ34-2</strain>
    </source>
</reference>
<feature type="domain" description="Tripartite ATP-independent periplasmic transporters DctQ component" evidence="10">
    <location>
        <begin position="24"/>
        <end position="152"/>
    </location>
</feature>
<evidence type="ECO:0000313" key="12">
    <source>
        <dbReference type="Proteomes" id="UP001203338"/>
    </source>
</evidence>
<dbReference type="InterPro" id="IPR055348">
    <property type="entry name" value="DctQ"/>
</dbReference>
<feature type="transmembrane region" description="Helical" evidence="9">
    <location>
        <begin position="12"/>
        <end position="33"/>
    </location>
</feature>
<evidence type="ECO:0000256" key="4">
    <source>
        <dbReference type="ARBA" id="ARBA00022519"/>
    </source>
</evidence>
<keyword evidence="5 9" id="KW-0812">Transmembrane</keyword>
<keyword evidence="3" id="KW-1003">Cell membrane</keyword>
<comment type="subcellular location">
    <subcellularLocation>
        <location evidence="1 9">Cell inner membrane</location>
        <topology evidence="1 9">Multi-pass membrane protein</topology>
    </subcellularLocation>
</comment>
<dbReference type="Proteomes" id="UP001203338">
    <property type="component" value="Unassembled WGS sequence"/>
</dbReference>
<comment type="subunit">
    <text evidence="9">The complex comprises the extracytoplasmic solute receptor protein and the two transmembrane proteins.</text>
</comment>
<feature type="transmembrane region" description="Helical" evidence="9">
    <location>
        <begin position="125"/>
        <end position="149"/>
    </location>
</feature>
<evidence type="ECO:0000259" key="10">
    <source>
        <dbReference type="Pfam" id="PF04290"/>
    </source>
</evidence>
<keyword evidence="6 9" id="KW-1133">Transmembrane helix</keyword>
<keyword evidence="12" id="KW-1185">Reference proteome</keyword>
<evidence type="ECO:0000256" key="1">
    <source>
        <dbReference type="ARBA" id="ARBA00004429"/>
    </source>
</evidence>
<evidence type="ECO:0000256" key="5">
    <source>
        <dbReference type="ARBA" id="ARBA00022692"/>
    </source>
</evidence>
<comment type="similarity">
    <text evidence="8 9">Belongs to the TRAP transporter small permease family.</text>
</comment>
<dbReference type="EMBL" id="JAMFLX010000013">
    <property type="protein sequence ID" value="MCL6270426.1"/>
    <property type="molecule type" value="Genomic_DNA"/>
</dbReference>
<feature type="transmembrane region" description="Helical" evidence="9">
    <location>
        <begin position="45"/>
        <end position="65"/>
    </location>
</feature>
<comment type="function">
    <text evidence="9">Part of the tripartite ATP-independent periplasmic (TRAP) transport system.</text>
</comment>
<evidence type="ECO:0000313" key="11">
    <source>
        <dbReference type="EMBL" id="MCL6270426.1"/>
    </source>
</evidence>